<proteinExistence type="predicted"/>
<name>A0A4R4DTB2_9PROT</name>
<evidence type="ECO:0000256" key="1">
    <source>
        <dbReference type="SAM" id="MobiDB-lite"/>
    </source>
</evidence>
<dbReference type="AlphaFoldDB" id="A0A4R4DTB2"/>
<evidence type="ECO:0000313" key="3">
    <source>
        <dbReference type="Proteomes" id="UP000295023"/>
    </source>
</evidence>
<evidence type="ECO:0000313" key="2">
    <source>
        <dbReference type="EMBL" id="TCZ63294.1"/>
    </source>
</evidence>
<feature type="region of interest" description="Disordered" evidence="1">
    <location>
        <begin position="18"/>
        <end position="66"/>
    </location>
</feature>
<feature type="compositionally biased region" description="Basic and acidic residues" evidence="1">
    <location>
        <begin position="38"/>
        <end position="66"/>
    </location>
</feature>
<dbReference type="Pfam" id="PF13770">
    <property type="entry name" value="DUF4169"/>
    <property type="match status" value="1"/>
</dbReference>
<protein>
    <submittedName>
        <fullName evidence="2">DUF4169 family protein</fullName>
    </submittedName>
</protein>
<accession>A0A4R4DTB2</accession>
<dbReference type="RefSeq" id="WP_132288309.1">
    <property type="nucleotide sequence ID" value="NZ_SKBM01000008.1"/>
</dbReference>
<organism evidence="2 3">
    <name type="scientific">Roseicella aquatilis</name>
    <dbReference type="NCBI Taxonomy" id="2527868"/>
    <lineage>
        <taxon>Bacteria</taxon>
        <taxon>Pseudomonadati</taxon>
        <taxon>Pseudomonadota</taxon>
        <taxon>Alphaproteobacteria</taxon>
        <taxon>Acetobacterales</taxon>
        <taxon>Roseomonadaceae</taxon>
        <taxon>Roseicella</taxon>
    </lineage>
</organism>
<keyword evidence="3" id="KW-1185">Reference proteome</keyword>
<sequence length="66" mass="7236">MGDVVNLNRARKARAKAEAAATAAANRVKHGRTGVGKANDRRTDERRQALLDGARRDRPEDDDRPA</sequence>
<reference evidence="2 3" key="1">
    <citation type="submission" date="2019-03" db="EMBL/GenBank/DDBJ databases">
        <title>Paracraurococcus aquatilis NE82 genome sequence.</title>
        <authorList>
            <person name="Zhao Y."/>
            <person name="Du Z."/>
        </authorList>
    </citation>
    <scope>NUCLEOTIDE SEQUENCE [LARGE SCALE GENOMIC DNA]</scope>
    <source>
        <strain evidence="2 3">NE82</strain>
    </source>
</reference>
<dbReference type="InterPro" id="IPR025227">
    <property type="entry name" value="DUF4169"/>
</dbReference>
<comment type="caution">
    <text evidence="2">The sequence shown here is derived from an EMBL/GenBank/DDBJ whole genome shotgun (WGS) entry which is preliminary data.</text>
</comment>
<dbReference type="Proteomes" id="UP000295023">
    <property type="component" value="Unassembled WGS sequence"/>
</dbReference>
<dbReference type="EMBL" id="SKBM01000008">
    <property type="protein sequence ID" value="TCZ63294.1"/>
    <property type="molecule type" value="Genomic_DNA"/>
</dbReference>
<gene>
    <name evidence="2" type="ORF">EXY23_10750</name>
</gene>